<organism evidence="2 3">
    <name type="scientific">Camellia sinensis</name>
    <name type="common">Tea plant</name>
    <name type="synonym">Thea sinensis</name>
    <dbReference type="NCBI Taxonomy" id="4442"/>
    <lineage>
        <taxon>Eukaryota</taxon>
        <taxon>Viridiplantae</taxon>
        <taxon>Streptophyta</taxon>
        <taxon>Embryophyta</taxon>
        <taxon>Tracheophyta</taxon>
        <taxon>Spermatophyta</taxon>
        <taxon>Magnoliopsida</taxon>
        <taxon>eudicotyledons</taxon>
        <taxon>Gunneridae</taxon>
        <taxon>Pentapetalae</taxon>
        <taxon>asterids</taxon>
        <taxon>Ericales</taxon>
        <taxon>Theaceae</taxon>
        <taxon>Camellia</taxon>
    </lineage>
</organism>
<dbReference type="Pfam" id="PF10199">
    <property type="entry name" value="Adaptin_binding"/>
    <property type="match status" value="1"/>
</dbReference>
<reference evidence="3" key="1">
    <citation type="journal article" date="2020" name="Nat. Commun.">
        <title>Genome assembly of wild tea tree DASZ reveals pedigree and selection history of tea varieties.</title>
        <authorList>
            <person name="Zhang W."/>
            <person name="Zhang Y."/>
            <person name="Qiu H."/>
            <person name="Guo Y."/>
            <person name="Wan H."/>
            <person name="Zhang X."/>
            <person name="Scossa F."/>
            <person name="Alseekh S."/>
            <person name="Zhang Q."/>
            <person name="Wang P."/>
            <person name="Xu L."/>
            <person name="Schmidt M.H."/>
            <person name="Jia X."/>
            <person name="Li D."/>
            <person name="Zhu A."/>
            <person name="Guo F."/>
            <person name="Chen W."/>
            <person name="Ni D."/>
            <person name="Usadel B."/>
            <person name="Fernie A.R."/>
            <person name="Wen W."/>
        </authorList>
    </citation>
    <scope>NUCLEOTIDE SEQUENCE [LARGE SCALE GENOMIC DNA]</scope>
    <source>
        <strain evidence="3">cv. G240</strain>
    </source>
</reference>
<dbReference type="PANTHER" id="PTHR14659:SF1">
    <property type="entry name" value="ALPHA- AND GAMMA-ADAPTIN-BINDING PROTEIN P34"/>
    <property type="match status" value="1"/>
</dbReference>
<gene>
    <name evidence="2" type="ORF">HYC85_005365</name>
</gene>
<evidence type="ECO:0000256" key="1">
    <source>
        <dbReference type="SAM" id="MobiDB-lite"/>
    </source>
</evidence>
<dbReference type="SUPFAM" id="SSF52540">
    <property type="entry name" value="P-loop containing nucleoside triphosphate hydrolases"/>
    <property type="match status" value="1"/>
</dbReference>
<feature type="region of interest" description="Disordered" evidence="1">
    <location>
        <begin position="282"/>
        <end position="320"/>
    </location>
</feature>
<dbReference type="AlphaFoldDB" id="A0A7J7HZA2"/>
<dbReference type="PANTHER" id="PTHR14659">
    <property type="entry name" value="ALPHA- AND GAMMA-ADAPTIN-BINDING PROTEIN P34"/>
    <property type="match status" value="1"/>
</dbReference>
<dbReference type="InterPro" id="IPR019341">
    <property type="entry name" value="Alpha/Gamma-adaptin-bd_p34"/>
</dbReference>
<comment type="caution">
    <text evidence="2">The sequence shown here is derived from an EMBL/GenBank/DDBJ whole genome shotgun (WGS) entry which is preliminary data.</text>
</comment>
<dbReference type="InterPro" id="IPR027417">
    <property type="entry name" value="P-loop_NTPase"/>
</dbReference>
<name>A0A7J7HZA2_CAMSI</name>
<feature type="compositionally biased region" description="Basic and acidic residues" evidence="1">
    <location>
        <begin position="292"/>
        <end position="310"/>
    </location>
</feature>
<keyword evidence="3" id="KW-1185">Reference proteome</keyword>
<protein>
    <submittedName>
        <fullName evidence="2">Uncharacterized protein</fullName>
    </submittedName>
</protein>
<accession>A0A7J7HZA2</accession>
<dbReference type="Gene3D" id="3.40.50.11960">
    <property type="match status" value="1"/>
</dbReference>
<reference evidence="2 3" key="2">
    <citation type="submission" date="2020-07" db="EMBL/GenBank/DDBJ databases">
        <title>Genome assembly of wild tea tree DASZ reveals pedigree and selection history of tea varieties.</title>
        <authorList>
            <person name="Zhang W."/>
        </authorList>
    </citation>
    <scope>NUCLEOTIDE SEQUENCE [LARGE SCALE GENOMIC DNA]</scope>
    <source>
        <strain evidence="3">cv. G240</strain>
        <tissue evidence="2">Leaf</tissue>
    </source>
</reference>
<dbReference type="Proteomes" id="UP000593564">
    <property type="component" value="Unassembled WGS sequence"/>
</dbReference>
<dbReference type="EMBL" id="JACBKZ010000002">
    <property type="protein sequence ID" value="KAF5958140.1"/>
    <property type="molecule type" value="Genomic_DNA"/>
</dbReference>
<evidence type="ECO:0000313" key="2">
    <source>
        <dbReference type="EMBL" id="KAF5958140.1"/>
    </source>
</evidence>
<evidence type="ECO:0000313" key="3">
    <source>
        <dbReference type="Proteomes" id="UP000593564"/>
    </source>
</evidence>
<proteinExistence type="predicted"/>
<sequence length="399" mass="44042">MNEEVGVERASLEQSPGIFIIGSSNVGKRTLLSRLLSVDFEDASDSSSDVLAYGWTINTKYYTADVSVWMAHLHDDFSIGALPMYDRLAALLSSLAALKEWVSHTDIQNFEILLCIGNKVDLLPGHSAHVEYRRRLHKLGESSFDPEFSQYGISETEGVSLLGDEESPYEIKRSCLEWCTQHNIEYIEACASNADFDSCLSVDGDLQGVERIYGALSAHMWPGMVLKSGDKITEPSLPEKQELSEEESDYEFEYEVLSAGSAEPWDDTDGWVSADGSVAPTFVGGSASQNIESKESGGEKEIGSVGRDHQPSTSMSHSLEEVDREVLPNAHDPDKASELDKGTHYDFEDLEQLMSEIGNMRDSLRLMPDFQRREMAANLALKMAAMFGDSSGDDEEGCD</sequence>